<organism evidence="3">
    <name type="scientific">Lechcodon virus</name>
    <dbReference type="NCBI Taxonomy" id="3095318"/>
    <lineage>
        <taxon>Viruses</taxon>
        <taxon>Riboviria</taxon>
        <taxon>Orthornavirae</taxon>
        <taxon>Negarnaviricota</taxon>
        <taxon>Haploviricotina</taxon>
        <taxon>Monjiviricetes</taxon>
        <taxon>Mononegavirales</taxon>
        <taxon>Paramyxoviridae</taxon>
    </lineage>
</organism>
<keyword evidence="2" id="KW-1133">Transmembrane helix</keyword>
<reference evidence="3" key="1">
    <citation type="submission" date="2024-06" db="EMBL/GenBank/DDBJ databases">
        <title>Small in size but huge as reservoir - insights into the virome of European white-toothed shrews.</title>
        <authorList>
            <person name="Haring V.C."/>
            <person name="Litz B."/>
            <person name="Jacob J."/>
            <person name="Brecht M."/>
            <person name="Bauswein M."/>
            <person name="Sehl-Ewert J."/>
            <person name="Heroldova M."/>
            <person name="Hoffmann D."/>
            <person name="Ulrich R.G."/>
            <person name="Beer M."/>
            <person name="Pfaff F."/>
        </authorList>
    </citation>
    <scope>NUCLEOTIDE SEQUENCE</scope>
    <source>
        <strain evidence="3">KS21-0502</strain>
    </source>
</reference>
<keyword evidence="2" id="KW-0472">Membrane</keyword>
<sequence length="113" mass="13095">MPFSIYEEPYTISGSVSNRSRPRKRVLDYKCLIIVVLSFVLTITIILSFTTIWYTFIKNQTGYPPSSDPRTILPQGRIDPTKRVYSSEPNRYPFRPGIPGRSNCEDRTVQEYP</sequence>
<proteinExistence type="predicted"/>
<feature type="region of interest" description="Disordered" evidence="1">
    <location>
        <begin position="61"/>
        <end position="113"/>
    </location>
</feature>
<feature type="compositionally biased region" description="Basic and acidic residues" evidence="1">
    <location>
        <begin position="103"/>
        <end position="113"/>
    </location>
</feature>
<dbReference type="EMBL" id="OR713879">
    <property type="protein sequence ID" value="WPS63704.1"/>
    <property type="molecule type" value="Viral_cRNA"/>
</dbReference>
<accession>A0AAU0QMZ2</accession>
<evidence type="ECO:0000313" key="3">
    <source>
        <dbReference type="EMBL" id="WPS63704.1"/>
    </source>
</evidence>
<evidence type="ECO:0000256" key="2">
    <source>
        <dbReference type="SAM" id="Phobius"/>
    </source>
</evidence>
<gene>
    <name evidence="3" type="primary">X</name>
</gene>
<name>A0AAU0QMZ2_9MONO</name>
<feature type="transmembrane region" description="Helical" evidence="2">
    <location>
        <begin position="31"/>
        <end position="56"/>
    </location>
</feature>
<protein>
    <submittedName>
        <fullName evidence="3">X protein</fullName>
    </submittedName>
</protein>
<evidence type="ECO:0000256" key="1">
    <source>
        <dbReference type="SAM" id="MobiDB-lite"/>
    </source>
</evidence>
<keyword evidence="2" id="KW-0812">Transmembrane</keyword>